<comment type="similarity">
    <text evidence="10">Belongs to the MurCDEF family. MurF subfamily.</text>
</comment>
<dbReference type="GO" id="GO:0071555">
    <property type="term" value="P:cell wall organization"/>
    <property type="evidence" value="ECO:0007669"/>
    <property type="project" value="UniProtKB-KW"/>
</dbReference>
<evidence type="ECO:0000259" key="13">
    <source>
        <dbReference type="Pfam" id="PF02875"/>
    </source>
</evidence>
<dbReference type="GO" id="GO:0005737">
    <property type="term" value="C:cytoplasm"/>
    <property type="evidence" value="ECO:0007669"/>
    <property type="project" value="UniProtKB-SubCell"/>
</dbReference>
<dbReference type="GO" id="GO:0008360">
    <property type="term" value="P:regulation of cell shape"/>
    <property type="evidence" value="ECO:0007669"/>
    <property type="project" value="UniProtKB-KW"/>
</dbReference>
<evidence type="ECO:0000256" key="3">
    <source>
        <dbReference type="ARBA" id="ARBA00022618"/>
    </source>
</evidence>
<dbReference type="NCBIfam" id="TIGR01143">
    <property type="entry name" value="murF"/>
    <property type="match status" value="1"/>
</dbReference>
<dbReference type="OrthoDB" id="9801978at2"/>
<comment type="subcellular location">
    <subcellularLocation>
        <location evidence="10 11">Cytoplasm</location>
    </subcellularLocation>
</comment>
<dbReference type="Gene3D" id="3.90.190.20">
    <property type="entry name" value="Mur ligase, C-terminal domain"/>
    <property type="match status" value="1"/>
</dbReference>
<dbReference type="PANTHER" id="PTHR43024:SF1">
    <property type="entry name" value="UDP-N-ACETYLMURAMOYL-TRIPEPTIDE--D-ALANYL-D-ALANINE LIGASE"/>
    <property type="match status" value="1"/>
</dbReference>
<evidence type="ECO:0000256" key="11">
    <source>
        <dbReference type="RuleBase" id="RU004136"/>
    </source>
</evidence>
<evidence type="ECO:0000256" key="4">
    <source>
        <dbReference type="ARBA" id="ARBA00022741"/>
    </source>
</evidence>
<evidence type="ECO:0000256" key="5">
    <source>
        <dbReference type="ARBA" id="ARBA00022840"/>
    </source>
</evidence>
<keyword evidence="8 10" id="KW-0131">Cell cycle</keyword>
<dbReference type="InterPro" id="IPR000713">
    <property type="entry name" value="Mur_ligase_N"/>
</dbReference>
<evidence type="ECO:0000313" key="15">
    <source>
        <dbReference type="EMBL" id="QFQ13789.1"/>
    </source>
</evidence>
<evidence type="ECO:0000256" key="6">
    <source>
        <dbReference type="ARBA" id="ARBA00022960"/>
    </source>
</evidence>
<evidence type="ECO:0000256" key="9">
    <source>
        <dbReference type="ARBA" id="ARBA00023316"/>
    </source>
</evidence>
<keyword evidence="1 10" id="KW-0963">Cytoplasm</keyword>
<dbReference type="Pfam" id="PF02875">
    <property type="entry name" value="Mur_ligase_C"/>
    <property type="match status" value="1"/>
</dbReference>
<dbReference type="GO" id="GO:0051301">
    <property type="term" value="P:cell division"/>
    <property type="evidence" value="ECO:0007669"/>
    <property type="project" value="UniProtKB-KW"/>
</dbReference>
<dbReference type="Pfam" id="PF08245">
    <property type="entry name" value="Mur_ligase_M"/>
    <property type="match status" value="1"/>
</dbReference>
<dbReference type="InterPro" id="IPR013221">
    <property type="entry name" value="Mur_ligase_cen"/>
</dbReference>
<keyword evidence="5 10" id="KW-0067">ATP-binding</keyword>
<dbReference type="InterPro" id="IPR036615">
    <property type="entry name" value="Mur_ligase_C_dom_sf"/>
</dbReference>
<organism evidence="15 16">
    <name type="scientific">Pseudoprevotella muciniphila</name>
    <dbReference type="NCBI Taxonomy" id="2133944"/>
    <lineage>
        <taxon>Bacteria</taxon>
        <taxon>Pseudomonadati</taxon>
        <taxon>Bacteroidota</taxon>
        <taxon>Bacteroidia</taxon>
        <taxon>Bacteroidales</taxon>
        <taxon>Prevotellaceae</taxon>
        <taxon>Pseudoprevotella</taxon>
    </lineage>
</organism>
<feature type="domain" description="Mur ligase central" evidence="14">
    <location>
        <begin position="96"/>
        <end position="281"/>
    </location>
</feature>
<dbReference type="HAMAP" id="MF_02019">
    <property type="entry name" value="MurF"/>
    <property type="match status" value="1"/>
</dbReference>
<evidence type="ECO:0000313" key="16">
    <source>
        <dbReference type="Proteomes" id="UP000249375"/>
    </source>
</evidence>
<keyword evidence="7 10" id="KW-0573">Peptidoglycan synthesis</keyword>
<comment type="catalytic activity">
    <reaction evidence="10 11">
        <text>D-alanyl-D-alanine + UDP-N-acetyl-alpha-D-muramoyl-L-alanyl-gamma-D-glutamyl-meso-2,6-diaminopimelate + ATP = UDP-N-acetyl-alpha-D-muramoyl-L-alanyl-gamma-D-glutamyl-meso-2,6-diaminopimeloyl-D-alanyl-D-alanine + ADP + phosphate + H(+)</text>
        <dbReference type="Rhea" id="RHEA:28374"/>
        <dbReference type="ChEBI" id="CHEBI:15378"/>
        <dbReference type="ChEBI" id="CHEBI:30616"/>
        <dbReference type="ChEBI" id="CHEBI:43474"/>
        <dbReference type="ChEBI" id="CHEBI:57822"/>
        <dbReference type="ChEBI" id="CHEBI:61386"/>
        <dbReference type="ChEBI" id="CHEBI:83905"/>
        <dbReference type="ChEBI" id="CHEBI:456216"/>
        <dbReference type="EC" id="6.3.2.10"/>
    </reaction>
</comment>
<name>A0A5P8E9V8_9BACT</name>
<keyword evidence="2 10" id="KW-0436">Ligase</keyword>
<dbReference type="EMBL" id="CP033459">
    <property type="protein sequence ID" value="QFQ13789.1"/>
    <property type="molecule type" value="Genomic_DNA"/>
</dbReference>
<dbReference type="GO" id="GO:0009252">
    <property type="term" value="P:peptidoglycan biosynthetic process"/>
    <property type="evidence" value="ECO:0007669"/>
    <property type="project" value="UniProtKB-UniRule"/>
</dbReference>
<dbReference type="InterPro" id="IPR005863">
    <property type="entry name" value="UDP-N-AcMur_synth"/>
</dbReference>
<comment type="pathway">
    <text evidence="10 11">Cell wall biogenesis; peptidoglycan biosynthesis.</text>
</comment>
<keyword evidence="3 10" id="KW-0132">Cell division</keyword>
<evidence type="ECO:0000256" key="8">
    <source>
        <dbReference type="ARBA" id="ARBA00023306"/>
    </source>
</evidence>
<dbReference type="SUPFAM" id="SSF53623">
    <property type="entry name" value="MurD-like peptide ligases, catalytic domain"/>
    <property type="match status" value="1"/>
</dbReference>
<dbReference type="EC" id="6.3.2.10" evidence="10 11"/>
<dbReference type="SUPFAM" id="SSF53244">
    <property type="entry name" value="MurD-like peptide ligases, peptide-binding domain"/>
    <property type="match status" value="1"/>
</dbReference>
<dbReference type="GO" id="GO:0047480">
    <property type="term" value="F:UDP-N-acetylmuramoyl-tripeptide-D-alanyl-D-alanine ligase activity"/>
    <property type="evidence" value="ECO:0007669"/>
    <property type="project" value="UniProtKB-UniRule"/>
</dbReference>
<dbReference type="SUPFAM" id="SSF63418">
    <property type="entry name" value="MurE/MurF N-terminal domain"/>
    <property type="match status" value="1"/>
</dbReference>
<gene>
    <name evidence="10 15" type="primary">murF</name>
    <name evidence="15" type="ORF">C7Y71_010110</name>
</gene>
<dbReference type="InterPro" id="IPR035911">
    <property type="entry name" value="MurE/MurF_N"/>
</dbReference>
<dbReference type="Gene3D" id="3.40.1390.10">
    <property type="entry name" value="MurE/MurF, N-terminal domain"/>
    <property type="match status" value="1"/>
</dbReference>
<dbReference type="InterPro" id="IPR036565">
    <property type="entry name" value="Mur-like_cat_sf"/>
</dbReference>
<dbReference type="UniPathway" id="UPA00219"/>
<dbReference type="InterPro" id="IPR051046">
    <property type="entry name" value="MurCDEF_CellWall_CoF430Synth"/>
</dbReference>
<dbReference type="InterPro" id="IPR004101">
    <property type="entry name" value="Mur_ligase_C"/>
</dbReference>
<keyword evidence="16" id="KW-1185">Reference proteome</keyword>
<dbReference type="AlphaFoldDB" id="A0A5P8E9V8"/>
<protein>
    <recommendedName>
        <fullName evidence="10 11">UDP-N-acetylmuramoyl-tripeptide--D-alanyl-D-alanine ligase</fullName>
        <ecNumber evidence="10 11">6.3.2.10</ecNumber>
    </recommendedName>
    <alternativeName>
        <fullName evidence="10">D-alanyl-D-alanine-adding enzyme</fullName>
    </alternativeName>
</protein>
<dbReference type="GO" id="GO:0008766">
    <property type="term" value="F:UDP-N-acetylmuramoylalanyl-D-glutamyl-2,6-diaminopimelate-D-alanyl-D-alanine ligase activity"/>
    <property type="evidence" value="ECO:0007669"/>
    <property type="project" value="RHEA"/>
</dbReference>
<dbReference type="KEGG" id="alq:C7Y71_010110"/>
<evidence type="ECO:0000256" key="10">
    <source>
        <dbReference type="HAMAP-Rule" id="MF_02019"/>
    </source>
</evidence>
<dbReference type="PANTHER" id="PTHR43024">
    <property type="entry name" value="UDP-N-ACETYLMURAMOYL-TRIPEPTIDE--D-ALANYL-D-ALANINE LIGASE"/>
    <property type="match status" value="1"/>
</dbReference>
<dbReference type="Gene3D" id="3.40.1190.10">
    <property type="entry name" value="Mur-like, catalytic domain"/>
    <property type="match status" value="1"/>
</dbReference>
<dbReference type="Proteomes" id="UP000249375">
    <property type="component" value="Chromosome"/>
</dbReference>
<accession>A0A5P8E9V8</accession>
<comment type="function">
    <text evidence="10 11">Involved in cell wall formation. Catalyzes the final step in the synthesis of UDP-N-acetylmuramoyl-pentapeptide, the precursor of murein.</text>
</comment>
<reference evidence="15 16" key="1">
    <citation type="submission" date="2018-11" db="EMBL/GenBank/DDBJ databases">
        <authorList>
            <person name="Na S.W."/>
            <person name="Baik M."/>
        </authorList>
    </citation>
    <scope>NUCLEOTIDE SEQUENCE [LARGE SCALE GENOMIC DNA]</scope>
    <source>
        <strain evidence="15 16">E39</strain>
    </source>
</reference>
<dbReference type="RefSeq" id="WP_111897699.1">
    <property type="nucleotide sequence ID" value="NZ_CP033459.1"/>
</dbReference>
<feature type="domain" description="Mur ligase C-terminal" evidence="13">
    <location>
        <begin position="305"/>
        <end position="419"/>
    </location>
</feature>
<evidence type="ECO:0000256" key="1">
    <source>
        <dbReference type="ARBA" id="ARBA00022490"/>
    </source>
</evidence>
<keyword evidence="9 10" id="KW-0961">Cell wall biogenesis/degradation</keyword>
<feature type="domain" description="Mur ligase N-terminal catalytic" evidence="12">
    <location>
        <begin position="16"/>
        <end position="85"/>
    </location>
</feature>
<evidence type="ECO:0000259" key="12">
    <source>
        <dbReference type="Pfam" id="PF01225"/>
    </source>
</evidence>
<keyword evidence="6 10" id="KW-0133">Cell shape</keyword>
<dbReference type="Pfam" id="PF01225">
    <property type="entry name" value="Mur_ligase"/>
    <property type="match status" value="1"/>
</dbReference>
<evidence type="ECO:0000256" key="2">
    <source>
        <dbReference type="ARBA" id="ARBA00022598"/>
    </source>
</evidence>
<dbReference type="GO" id="GO:0005524">
    <property type="term" value="F:ATP binding"/>
    <property type="evidence" value="ECO:0007669"/>
    <property type="project" value="UniProtKB-UniRule"/>
</dbReference>
<evidence type="ECO:0000259" key="14">
    <source>
        <dbReference type="Pfam" id="PF08245"/>
    </source>
</evidence>
<keyword evidence="4 10" id="KW-0547">Nucleotide-binding</keyword>
<sequence length="431" mass="47591">MTIEQLYSLYLEHPVVTTDTRDLPEGSVFFALKGNTFNGNNFALQALEKGCAYAVVDEPSLDGKDERLILVDDVLTTMQELARHHRRALGLPILEITGTNGKTTTKELCAAVLAKKYNLLYTLGNLNNHIGVPKTLLRLNKEHEMAVIETGANHPGEIKTLAEIVEPDCGLITNVGKAHLEGFGSFEGVMRTKGELYDNLRASGGFLFLHGDNPYLGKMAEGMTAVTYGTPGRGYDVEGEAVEGSAFLKLRWRVKDGVWHEAQTHLIGAYNADNALAAVAVGHHFGVAQEDINAALSEYVPTNNRSELRITERNELIVDAYNANPTSMAAALQNFKGIHHDHKMLILGEMRELGAVSEQEHANIIRMIDEMDCKTVWLVGENFRKVAGDKYVCFKDVEEVKDRLKSESVSSRLILIKGSNGTRLFELPELL</sequence>
<feature type="binding site" evidence="10">
    <location>
        <begin position="98"/>
        <end position="104"/>
    </location>
    <ligand>
        <name>ATP</name>
        <dbReference type="ChEBI" id="CHEBI:30616"/>
    </ligand>
</feature>
<evidence type="ECO:0000256" key="7">
    <source>
        <dbReference type="ARBA" id="ARBA00022984"/>
    </source>
</evidence>
<proteinExistence type="inferred from homology"/>